<dbReference type="Pfam" id="PF01325">
    <property type="entry name" value="Fe_dep_repress"/>
    <property type="match status" value="1"/>
</dbReference>
<dbReference type="SUPFAM" id="SSF47979">
    <property type="entry name" value="Iron-dependent repressor protein, dimerization domain"/>
    <property type="match status" value="1"/>
</dbReference>
<dbReference type="InterPro" id="IPR036390">
    <property type="entry name" value="WH_DNA-bd_sf"/>
</dbReference>
<dbReference type="PROSITE" id="PS50944">
    <property type="entry name" value="HTH_DTXR"/>
    <property type="match status" value="1"/>
</dbReference>
<keyword evidence="7" id="KW-1185">Reference proteome</keyword>
<dbReference type="InterPro" id="IPR022689">
    <property type="entry name" value="Iron_dep_repressor"/>
</dbReference>
<dbReference type="InterPro" id="IPR050536">
    <property type="entry name" value="DtxR_MntR_Metal-Reg"/>
</dbReference>
<sequence length="136" mass="15504">MKIQKSSEDYLETMLMLSEQRGYIKSIDIARHLDVTKPSVSYATKRLRENGYITMDDDGLIHLTETGMSIATKIYDRHKMLSRFLTLLGIDKETADEDACKIEHDISQATYEAICNHVNNFIAECPAMNHDGESSR</sequence>
<dbReference type="Pfam" id="PF02742">
    <property type="entry name" value="Fe_dep_repr_C"/>
    <property type="match status" value="1"/>
</dbReference>
<dbReference type="InterPro" id="IPR036421">
    <property type="entry name" value="Fe_dep_repressor_sf"/>
</dbReference>
<keyword evidence="4" id="KW-0804">Transcription</keyword>
<evidence type="ECO:0000256" key="3">
    <source>
        <dbReference type="ARBA" id="ARBA00023125"/>
    </source>
</evidence>
<dbReference type="OrthoDB" id="9794394at2"/>
<gene>
    <name evidence="6" type="ORF">AXF17_04725</name>
</gene>
<dbReference type="RefSeq" id="WP_094234052.1">
    <property type="nucleotide sequence ID" value="NZ_CP016199.1"/>
</dbReference>
<proteinExistence type="inferred from homology"/>
<evidence type="ECO:0000313" key="7">
    <source>
        <dbReference type="Proteomes" id="UP000214689"/>
    </source>
</evidence>
<keyword evidence="2" id="KW-0805">Transcription regulation</keyword>
<dbReference type="GO" id="GO:0046983">
    <property type="term" value="F:protein dimerization activity"/>
    <property type="evidence" value="ECO:0007669"/>
    <property type="project" value="InterPro"/>
</dbReference>
<evidence type="ECO:0000256" key="1">
    <source>
        <dbReference type="ARBA" id="ARBA00007871"/>
    </source>
</evidence>
<evidence type="ECO:0000256" key="4">
    <source>
        <dbReference type="ARBA" id="ARBA00023163"/>
    </source>
</evidence>
<dbReference type="Proteomes" id="UP000214689">
    <property type="component" value="Chromosome"/>
</dbReference>
<protein>
    <submittedName>
        <fullName evidence="6">DNA-binding protein</fullName>
    </submittedName>
</protein>
<name>A0A223AS82_9FIRM</name>
<dbReference type="AlphaFoldDB" id="A0A223AS82"/>
<evidence type="ECO:0000256" key="2">
    <source>
        <dbReference type="ARBA" id="ARBA00023015"/>
    </source>
</evidence>
<dbReference type="InterPro" id="IPR001367">
    <property type="entry name" value="Fe_dep_repressor"/>
</dbReference>
<dbReference type="SMART" id="SM00529">
    <property type="entry name" value="HTH_DTXR"/>
    <property type="match status" value="1"/>
</dbReference>
<organism evidence="6 7">
    <name type="scientific">Mogibacterium pumilum</name>
    <dbReference type="NCBI Taxonomy" id="86332"/>
    <lineage>
        <taxon>Bacteria</taxon>
        <taxon>Bacillati</taxon>
        <taxon>Bacillota</taxon>
        <taxon>Clostridia</taxon>
        <taxon>Peptostreptococcales</taxon>
        <taxon>Anaerovoracaceae</taxon>
        <taxon>Mogibacterium</taxon>
    </lineage>
</organism>
<dbReference type="InterPro" id="IPR036388">
    <property type="entry name" value="WH-like_DNA-bd_sf"/>
</dbReference>
<dbReference type="GO" id="GO:0003677">
    <property type="term" value="F:DNA binding"/>
    <property type="evidence" value="ECO:0007669"/>
    <property type="project" value="UniProtKB-KW"/>
</dbReference>
<reference evidence="7" key="1">
    <citation type="submission" date="2016-05" db="EMBL/GenBank/DDBJ databases">
        <authorList>
            <person name="Holder M.E."/>
            <person name="Ajami N.J."/>
            <person name="Petrosino J.F."/>
        </authorList>
    </citation>
    <scope>NUCLEOTIDE SEQUENCE [LARGE SCALE GENOMIC DNA]</scope>
    <source>
        <strain evidence="7">ATCC 700696</strain>
    </source>
</reference>
<evidence type="ECO:0000259" key="5">
    <source>
        <dbReference type="PROSITE" id="PS50944"/>
    </source>
</evidence>
<dbReference type="Gene3D" id="1.10.10.10">
    <property type="entry name" value="Winged helix-like DNA-binding domain superfamily/Winged helix DNA-binding domain"/>
    <property type="match status" value="1"/>
</dbReference>
<dbReference type="GO" id="GO:0046914">
    <property type="term" value="F:transition metal ion binding"/>
    <property type="evidence" value="ECO:0007669"/>
    <property type="project" value="InterPro"/>
</dbReference>
<dbReference type="PANTHER" id="PTHR33238">
    <property type="entry name" value="IRON (METAL) DEPENDENT REPRESSOR, DTXR FAMILY"/>
    <property type="match status" value="1"/>
</dbReference>
<dbReference type="SUPFAM" id="SSF46785">
    <property type="entry name" value="Winged helix' DNA-binding domain"/>
    <property type="match status" value="1"/>
</dbReference>
<dbReference type="InterPro" id="IPR000835">
    <property type="entry name" value="HTH_MarR-typ"/>
</dbReference>
<accession>A0A223AS82</accession>
<keyword evidence="3 6" id="KW-0238">DNA-binding</keyword>
<dbReference type="SMART" id="SM00347">
    <property type="entry name" value="HTH_MARR"/>
    <property type="match status" value="1"/>
</dbReference>
<dbReference type="PANTHER" id="PTHR33238:SF7">
    <property type="entry name" value="IRON-DEPENDENT TRANSCRIPTIONAL REGULATOR"/>
    <property type="match status" value="1"/>
</dbReference>
<dbReference type="Gene3D" id="1.10.60.10">
    <property type="entry name" value="Iron dependent repressor, metal binding and dimerisation domain"/>
    <property type="match status" value="1"/>
</dbReference>
<evidence type="ECO:0000313" key="6">
    <source>
        <dbReference type="EMBL" id="ASS37822.1"/>
    </source>
</evidence>
<dbReference type="GO" id="GO:0003700">
    <property type="term" value="F:DNA-binding transcription factor activity"/>
    <property type="evidence" value="ECO:0007669"/>
    <property type="project" value="InterPro"/>
</dbReference>
<dbReference type="EMBL" id="CP016199">
    <property type="protein sequence ID" value="ASS37822.1"/>
    <property type="molecule type" value="Genomic_DNA"/>
</dbReference>
<dbReference type="InterPro" id="IPR022687">
    <property type="entry name" value="HTH_DTXR"/>
</dbReference>
<feature type="domain" description="HTH dtxR-type" evidence="5">
    <location>
        <begin position="1"/>
        <end position="64"/>
    </location>
</feature>
<comment type="similarity">
    <text evidence="1">Belongs to the DtxR/MntR family.</text>
</comment>